<dbReference type="InterPro" id="IPR051687">
    <property type="entry name" value="Peroxisomal_Beta-Oxidation"/>
</dbReference>
<evidence type="ECO:0000256" key="2">
    <source>
        <dbReference type="ARBA" id="ARBA00005005"/>
    </source>
</evidence>
<evidence type="ECO:0000256" key="4">
    <source>
        <dbReference type="ARBA" id="ARBA00022832"/>
    </source>
</evidence>
<evidence type="ECO:0000256" key="3">
    <source>
        <dbReference type="ARBA" id="ARBA00006484"/>
    </source>
</evidence>
<keyword evidence="7" id="KW-0576">Peroxisome</keyword>
<dbReference type="InterPro" id="IPR054357">
    <property type="entry name" value="MFE-2_N"/>
</dbReference>
<dbReference type="InterPro" id="IPR057326">
    <property type="entry name" value="KR_dom"/>
</dbReference>
<dbReference type="GO" id="GO:0006635">
    <property type="term" value="P:fatty acid beta-oxidation"/>
    <property type="evidence" value="ECO:0007669"/>
    <property type="project" value="UniProtKB-UniPathway"/>
</dbReference>
<reference evidence="12" key="1">
    <citation type="journal article" date="2016" name="Gigascience">
        <title>De novo construction of an expanded transcriptome assembly for the western tarnished plant bug, Lygus hesperus.</title>
        <authorList>
            <person name="Tassone E.E."/>
            <person name="Geib S.M."/>
            <person name="Hall B."/>
            <person name="Fabrick J.A."/>
            <person name="Brent C.S."/>
            <person name="Hull J.J."/>
        </authorList>
    </citation>
    <scope>NUCLEOTIDE SEQUENCE</scope>
</reference>
<dbReference type="Gene3D" id="3.40.50.720">
    <property type="entry name" value="NAD(P)-binding Rossmann-like Domain"/>
    <property type="match status" value="1"/>
</dbReference>
<evidence type="ECO:0000256" key="7">
    <source>
        <dbReference type="ARBA" id="ARBA00023140"/>
    </source>
</evidence>
<dbReference type="InterPro" id="IPR002347">
    <property type="entry name" value="SDR_fam"/>
</dbReference>
<dbReference type="Gene3D" id="3.30.1050.10">
    <property type="entry name" value="SCP2 sterol-binding domain"/>
    <property type="match status" value="1"/>
</dbReference>
<comment type="similarity">
    <text evidence="3">Belongs to the short-chain dehydrogenases/reductases (SDR) family.</text>
</comment>
<dbReference type="InterPro" id="IPR036527">
    <property type="entry name" value="SCP2_sterol-bd_dom_sf"/>
</dbReference>
<feature type="domain" description="Ketoreductase" evidence="11">
    <location>
        <begin position="12"/>
        <end position="205"/>
    </location>
</feature>
<dbReference type="CDD" id="cd05353">
    <property type="entry name" value="hydroxyacyl-CoA-like_DH_SDR_c-like"/>
    <property type="match status" value="1"/>
</dbReference>
<dbReference type="UniPathway" id="UPA00659"/>
<dbReference type="InterPro" id="IPR002539">
    <property type="entry name" value="MaoC-like_dom"/>
</dbReference>
<proteinExistence type="inferred from homology"/>
<dbReference type="InterPro" id="IPR003033">
    <property type="entry name" value="SCP2_sterol-bd_dom"/>
</dbReference>
<name>A0A146L102_LYGHE</name>
<evidence type="ECO:0000256" key="5">
    <source>
        <dbReference type="ARBA" id="ARBA00023002"/>
    </source>
</evidence>
<dbReference type="Pfam" id="PF01575">
    <property type="entry name" value="MaoC_dehydratas"/>
    <property type="match status" value="1"/>
</dbReference>
<dbReference type="FunFam" id="3.10.129.10:FF:000013">
    <property type="entry name" value="Peroxisomal multifunctional enzyme type 2"/>
    <property type="match status" value="1"/>
</dbReference>
<comment type="subcellular location">
    <subcellularLocation>
        <location evidence="1">Peroxisome</location>
    </subcellularLocation>
</comment>
<dbReference type="PANTHER" id="PTHR45024:SF2">
    <property type="entry name" value="SCP2 DOMAIN-CONTAINING PROTEIN"/>
    <property type="match status" value="1"/>
</dbReference>
<dbReference type="Pfam" id="PF22622">
    <property type="entry name" value="MFE-2_hydrat-2_N"/>
    <property type="match status" value="1"/>
</dbReference>
<dbReference type="EMBL" id="GDHC01016581">
    <property type="protein sequence ID" value="JAQ02048.1"/>
    <property type="molecule type" value="Transcribed_RNA"/>
</dbReference>
<dbReference type="PRINTS" id="PR00081">
    <property type="entry name" value="GDHRDH"/>
</dbReference>
<dbReference type="Gene3D" id="1.10.287.4290">
    <property type="match status" value="1"/>
</dbReference>
<dbReference type="GO" id="GO:0005777">
    <property type="term" value="C:peroxisome"/>
    <property type="evidence" value="ECO:0007669"/>
    <property type="project" value="UniProtKB-SubCell"/>
</dbReference>
<evidence type="ECO:0000313" key="12">
    <source>
        <dbReference type="EMBL" id="JAQ02048.1"/>
    </source>
</evidence>
<evidence type="ECO:0000256" key="6">
    <source>
        <dbReference type="ARBA" id="ARBA00023098"/>
    </source>
</evidence>
<evidence type="ECO:0000259" key="11">
    <source>
        <dbReference type="SMART" id="SM00822"/>
    </source>
</evidence>
<dbReference type="CDD" id="cd03448">
    <property type="entry name" value="HDE_HSD"/>
    <property type="match status" value="1"/>
</dbReference>
<dbReference type="SUPFAM" id="SSF55718">
    <property type="entry name" value="SCP-like"/>
    <property type="match status" value="1"/>
</dbReference>
<evidence type="ECO:0000256" key="8">
    <source>
        <dbReference type="ARBA" id="ARBA00023235"/>
    </source>
</evidence>
<dbReference type="AlphaFoldDB" id="A0A146L102"/>
<dbReference type="SUPFAM" id="SSF51735">
    <property type="entry name" value="NAD(P)-binding Rossmann-fold domains"/>
    <property type="match status" value="1"/>
</dbReference>
<dbReference type="PRINTS" id="PR00080">
    <property type="entry name" value="SDRFAMILY"/>
</dbReference>
<keyword evidence="4" id="KW-0276">Fatty acid metabolism</keyword>
<dbReference type="GO" id="GO:0016853">
    <property type="term" value="F:isomerase activity"/>
    <property type="evidence" value="ECO:0007669"/>
    <property type="project" value="UniProtKB-KW"/>
</dbReference>
<dbReference type="InterPro" id="IPR020904">
    <property type="entry name" value="Sc_DH/Rdtase_CS"/>
</dbReference>
<gene>
    <name evidence="12" type="primary">HSD17B4</name>
    <name evidence="12" type="ORF">g.86789</name>
</gene>
<evidence type="ECO:0000256" key="9">
    <source>
        <dbReference type="ARBA" id="ARBA00023239"/>
    </source>
</evidence>
<dbReference type="PANTHER" id="PTHR45024">
    <property type="entry name" value="DEHYDROGENASES, SHORT CHAIN"/>
    <property type="match status" value="1"/>
</dbReference>
<sequence>MLAEVSLRFDGRVAVVTGAGAGLGRAYALLFGSRGASVVVNDLGGSRTGDGASSNVADQVVQEIRATGGKAVADYNSVTDGEKIIKTALDNFGRVDIVVNNAGILRDKSFARISDSDWNLVHDVHLRGAFKVTQAAWPHLRKQKYGRVIFTSSNSGLYGNFGQANYSAAKMGLVGLCNTLAIEGRSANINCNVIVPTAASRLTEDILPPDLFKELKPELIAPVVVWLCHEQCQENGAVIESAAGWASKYAIIRGQGSVFRKSISESATPENVRDAWGKISDTQSKFERISSIEEATGSLFGAIESLKSGDSTSAGLTYEDSFEFTNKDCILYALGIGITVQNPTNLRYLYENHTDFSMFPTQAIIPGQMAAMSSPLITSAIPGKTFDLSQVLHGEQYLEVYEPLPTSGTLRNVCKIIDILDKGRNAVVVTGMETYSDDGKKLCYGEMSAFIVNGGGFGGKRSSSKIIEPLDPPKRNADVIAETKTSQDQAALYRLSGDSNPLHIDPDFAAIGGFNRPILHGLCSLGISVRCLLQRYANNKAELFKSVKARFAKPVYPGETLRVAMWREGTRIHFETTSVESNQKVISGAYVDLHKVEVGSSHGLSVVATSAPKLKSDEVFNTMIERLKAKPELVKKINGVFLYKITSGGQEVARWTADLRKGKIYRGDPESGTKVDTTLNMAEDDLIEMATGKLSPQAAFMKGKLKIQGNIMLSQRLKDLITAESKL</sequence>
<dbReference type="FunFam" id="3.40.50.720:FF:000185">
    <property type="entry name" value="peroxisomal multifunctional enzyme type 2"/>
    <property type="match status" value="1"/>
</dbReference>
<protein>
    <recommendedName>
        <fullName evidence="10">Peroxisomal multifunctional enzyme type 2</fullName>
    </recommendedName>
</protein>
<keyword evidence="9" id="KW-0456">Lyase</keyword>
<dbReference type="SMART" id="SM00822">
    <property type="entry name" value="PKS_KR"/>
    <property type="match status" value="1"/>
</dbReference>
<keyword evidence="8" id="KW-0413">Isomerase</keyword>
<dbReference type="Gene3D" id="3.10.129.10">
    <property type="entry name" value="Hotdog Thioesterase"/>
    <property type="match status" value="1"/>
</dbReference>
<keyword evidence="6" id="KW-0443">Lipid metabolism</keyword>
<dbReference type="GO" id="GO:0016491">
    <property type="term" value="F:oxidoreductase activity"/>
    <property type="evidence" value="ECO:0007669"/>
    <property type="project" value="UniProtKB-KW"/>
</dbReference>
<evidence type="ECO:0000256" key="1">
    <source>
        <dbReference type="ARBA" id="ARBA00004275"/>
    </source>
</evidence>
<accession>A0A146L102</accession>
<dbReference type="PROSITE" id="PS00061">
    <property type="entry name" value="ADH_SHORT"/>
    <property type="match status" value="1"/>
</dbReference>
<dbReference type="InterPro" id="IPR029069">
    <property type="entry name" value="HotDog_dom_sf"/>
</dbReference>
<dbReference type="GO" id="GO:0018812">
    <property type="term" value="F:3-hydroxyacyl-CoA dehydratase activity"/>
    <property type="evidence" value="ECO:0007669"/>
    <property type="project" value="UniProtKB-ARBA"/>
</dbReference>
<dbReference type="SUPFAM" id="SSF54637">
    <property type="entry name" value="Thioesterase/thiol ester dehydrase-isomerase"/>
    <property type="match status" value="2"/>
</dbReference>
<dbReference type="InterPro" id="IPR036291">
    <property type="entry name" value="NAD(P)-bd_dom_sf"/>
</dbReference>
<comment type="pathway">
    <text evidence="2">Lipid metabolism; fatty acid beta-oxidation.</text>
</comment>
<keyword evidence="5" id="KW-0560">Oxidoreductase</keyword>
<evidence type="ECO:0000256" key="10">
    <source>
        <dbReference type="ARBA" id="ARBA00073497"/>
    </source>
</evidence>
<organism evidence="12">
    <name type="scientific">Lygus hesperus</name>
    <name type="common">Western plant bug</name>
    <dbReference type="NCBI Taxonomy" id="30085"/>
    <lineage>
        <taxon>Eukaryota</taxon>
        <taxon>Metazoa</taxon>
        <taxon>Ecdysozoa</taxon>
        <taxon>Arthropoda</taxon>
        <taxon>Hexapoda</taxon>
        <taxon>Insecta</taxon>
        <taxon>Pterygota</taxon>
        <taxon>Neoptera</taxon>
        <taxon>Paraneoptera</taxon>
        <taxon>Hemiptera</taxon>
        <taxon>Heteroptera</taxon>
        <taxon>Panheteroptera</taxon>
        <taxon>Cimicomorpha</taxon>
        <taxon>Miridae</taxon>
        <taxon>Mirini</taxon>
        <taxon>Lygus</taxon>
    </lineage>
</organism>
<dbReference type="Pfam" id="PF02036">
    <property type="entry name" value="SCP2"/>
    <property type="match status" value="1"/>
</dbReference>
<dbReference type="Pfam" id="PF00106">
    <property type="entry name" value="adh_short"/>
    <property type="match status" value="1"/>
</dbReference>